<protein>
    <submittedName>
        <fullName evidence="1">36045_t:CDS:1</fullName>
    </submittedName>
</protein>
<accession>A0ABN7WHR8</accession>
<dbReference type="Proteomes" id="UP000789901">
    <property type="component" value="Unassembled WGS sequence"/>
</dbReference>
<dbReference type="EMBL" id="CAJVQB010045951">
    <property type="protein sequence ID" value="CAG8832731.1"/>
    <property type="molecule type" value="Genomic_DNA"/>
</dbReference>
<sequence length="41" mass="4803">ISTAFLQKFDKLADVSNEMRARRNLEDRKKICIVMNTESTE</sequence>
<organism evidence="1 2">
    <name type="scientific">Gigaspora margarita</name>
    <dbReference type="NCBI Taxonomy" id="4874"/>
    <lineage>
        <taxon>Eukaryota</taxon>
        <taxon>Fungi</taxon>
        <taxon>Fungi incertae sedis</taxon>
        <taxon>Mucoromycota</taxon>
        <taxon>Glomeromycotina</taxon>
        <taxon>Glomeromycetes</taxon>
        <taxon>Diversisporales</taxon>
        <taxon>Gigasporaceae</taxon>
        <taxon>Gigaspora</taxon>
    </lineage>
</organism>
<name>A0ABN7WHR8_GIGMA</name>
<reference evidence="1 2" key="1">
    <citation type="submission" date="2021-06" db="EMBL/GenBank/DDBJ databases">
        <authorList>
            <person name="Kallberg Y."/>
            <person name="Tangrot J."/>
            <person name="Rosling A."/>
        </authorList>
    </citation>
    <scope>NUCLEOTIDE SEQUENCE [LARGE SCALE GENOMIC DNA]</scope>
    <source>
        <strain evidence="1 2">120-4 pot B 10/14</strain>
    </source>
</reference>
<evidence type="ECO:0000313" key="2">
    <source>
        <dbReference type="Proteomes" id="UP000789901"/>
    </source>
</evidence>
<keyword evidence="2" id="KW-1185">Reference proteome</keyword>
<feature type="non-terminal residue" evidence="1">
    <location>
        <position position="1"/>
    </location>
</feature>
<evidence type="ECO:0000313" key="1">
    <source>
        <dbReference type="EMBL" id="CAG8832731.1"/>
    </source>
</evidence>
<proteinExistence type="predicted"/>
<comment type="caution">
    <text evidence="1">The sequence shown here is derived from an EMBL/GenBank/DDBJ whole genome shotgun (WGS) entry which is preliminary data.</text>
</comment>
<gene>
    <name evidence="1" type="ORF">GMARGA_LOCUS31199</name>
</gene>